<evidence type="ECO:0000259" key="8">
    <source>
        <dbReference type="PROSITE" id="PS50850"/>
    </source>
</evidence>
<evidence type="ECO:0000256" key="7">
    <source>
        <dbReference type="SAM" id="Phobius"/>
    </source>
</evidence>
<comment type="subcellular location">
    <subcellularLocation>
        <location evidence="1">Cell membrane</location>
        <topology evidence="1">Multi-pass membrane protein</topology>
    </subcellularLocation>
</comment>
<dbReference type="InterPro" id="IPR020846">
    <property type="entry name" value="MFS_dom"/>
</dbReference>
<dbReference type="Gene3D" id="1.20.1250.20">
    <property type="entry name" value="MFS general substrate transporter like domains"/>
    <property type="match status" value="1"/>
</dbReference>
<dbReference type="EMBL" id="CP159534">
    <property type="protein sequence ID" value="XCJ68569.1"/>
    <property type="molecule type" value="Genomic_DNA"/>
</dbReference>
<feature type="transmembrane region" description="Helical" evidence="7">
    <location>
        <begin position="78"/>
        <end position="95"/>
    </location>
</feature>
<feature type="transmembrane region" description="Helical" evidence="7">
    <location>
        <begin position="48"/>
        <end position="66"/>
    </location>
</feature>
<keyword evidence="2 7" id="KW-0812">Transmembrane</keyword>
<dbReference type="PANTHER" id="PTHR42718:SF39">
    <property type="entry name" value="ACTINORHODIN TRANSPORTER-RELATED"/>
    <property type="match status" value="1"/>
</dbReference>
<feature type="transmembrane region" description="Helical" evidence="7">
    <location>
        <begin position="337"/>
        <end position="356"/>
    </location>
</feature>
<protein>
    <submittedName>
        <fullName evidence="9">MFS transporter</fullName>
    </submittedName>
</protein>
<feature type="transmembrane region" description="Helical" evidence="7">
    <location>
        <begin position="166"/>
        <end position="190"/>
    </location>
</feature>
<feature type="region of interest" description="Disordered" evidence="6">
    <location>
        <begin position="465"/>
        <end position="518"/>
    </location>
</feature>
<dbReference type="CDD" id="cd17321">
    <property type="entry name" value="MFS_MMR_MDR_like"/>
    <property type="match status" value="1"/>
</dbReference>
<dbReference type="Pfam" id="PF07690">
    <property type="entry name" value="MFS_1"/>
    <property type="match status" value="1"/>
</dbReference>
<keyword evidence="3 7" id="KW-1133">Transmembrane helix</keyword>
<dbReference type="GO" id="GO:0046677">
    <property type="term" value="P:response to antibiotic"/>
    <property type="evidence" value="ECO:0007669"/>
    <property type="project" value="UniProtKB-KW"/>
</dbReference>
<feature type="transmembrane region" description="Helical" evidence="7">
    <location>
        <begin position="137"/>
        <end position="160"/>
    </location>
</feature>
<feature type="transmembrane region" description="Helical" evidence="7">
    <location>
        <begin position="271"/>
        <end position="296"/>
    </location>
</feature>
<evidence type="ECO:0000256" key="5">
    <source>
        <dbReference type="ARBA" id="ARBA00023251"/>
    </source>
</evidence>
<evidence type="ECO:0000256" key="3">
    <source>
        <dbReference type="ARBA" id="ARBA00022989"/>
    </source>
</evidence>
<evidence type="ECO:0000313" key="9">
    <source>
        <dbReference type="EMBL" id="XCJ68569.1"/>
    </source>
</evidence>
<dbReference type="KEGG" id="stac:ABII15_00745"/>
<evidence type="ECO:0000256" key="6">
    <source>
        <dbReference type="SAM" id="MobiDB-lite"/>
    </source>
</evidence>
<feature type="domain" description="Major facilitator superfamily (MFS) profile" evidence="8">
    <location>
        <begin position="12"/>
        <end position="462"/>
    </location>
</feature>
<feature type="transmembrane region" description="Helical" evidence="7">
    <location>
        <begin position="202"/>
        <end position="219"/>
    </location>
</feature>
<keyword evidence="4 7" id="KW-0472">Membrane</keyword>
<dbReference type="GO" id="GO:0005886">
    <property type="term" value="C:plasma membrane"/>
    <property type="evidence" value="ECO:0007669"/>
    <property type="project" value="UniProtKB-SubCell"/>
</dbReference>
<evidence type="ECO:0000256" key="1">
    <source>
        <dbReference type="ARBA" id="ARBA00004651"/>
    </source>
</evidence>
<dbReference type="PANTHER" id="PTHR42718">
    <property type="entry name" value="MAJOR FACILITATOR SUPERFAMILY MULTIDRUG TRANSPORTER MFSC"/>
    <property type="match status" value="1"/>
</dbReference>
<dbReference type="GO" id="GO:0022857">
    <property type="term" value="F:transmembrane transporter activity"/>
    <property type="evidence" value="ECO:0007669"/>
    <property type="project" value="InterPro"/>
</dbReference>
<dbReference type="Gene3D" id="1.20.1720.10">
    <property type="entry name" value="Multidrug resistance protein D"/>
    <property type="match status" value="1"/>
</dbReference>
<dbReference type="RefSeq" id="WP_353940255.1">
    <property type="nucleotide sequence ID" value="NZ_CP159534.1"/>
</dbReference>
<dbReference type="InterPro" id="IPR011701">
    <property type="entry name" value="MFS"/>
</dbReference>
<reference evidence="9" key="1">
    <citation type="submission" date="2024-06" db="EMBL/GenBank/DDBJ databases">
        <title>Streptomyces sp. strain HUAS MG91 genome sequences.</title>
        <authorList>
            <person name="Mo P."/>
        </authorList>
    </citation>
    <scope>NUCLEOTIDE SEQUENCE</scope>
    <source>
        <strain evidence="9">HUAS MG91</strain>
    </source>
</reference>
<accession>A0AAU8IKX4</accession>
<name>A0AAU8IKX4_9ACTN</name>
<feature type="transmembrane region" description="Helical" evidence="7">
    <location>
        <begin position="302"/>
        <end position="325"/>
    </location>
</feature>
<feature type="transmembrane region" description="Helical" evidence="7">
    <location>
        <begin position="12"/>
        <end position="36"/>
    </location>
</feature>
<keyword evidence="5" id="KW-0046">Antibiotic resistance</keyword>
<organism evidence="9">
    <name type="scientific">Streptomyces tabacisoli</name>
    <dbReference type="NCBI Taxonomy" id="3156398"/>
    <lineage>
        <taxon>Bacteria</taxon>
        <taxon>Bacillati</taxon>
        <taxon>Actinomycetota</taxon>
        <taxon>Actinomycetes</taxon>
        <taxon>Kitasatosporales</taxon>
        <taxon>Streptomycetaceae</taxon>
        <taxon>Streptomyces</taxon>
    </lineage>
</organism>
<evidence type="ECO:0000256" key="4">
    <source>
        <dbReference type="ARBA" id="ARBA00023136"/>
    </source>
</evidence>
<dbReference type="InterPro" id="IPR036259">
    <property type="entry name" value="MFS_trans_sf"/>
</dbReference>
<feature type="transmembrane region" description="Helical" evidence="7">
    <location>
        <begin position="231"/>
        <end position="251"/>
    </location>
</feature>
<proteinExistence type="predicted"/>
<feature type="transmembrane region" description="Helical" evidence="7">
    <location>
        <begin position="440"/>
        <end position="458"/>
    </location>
</feature>
<evidence type="ECO:0000256" key="2">
    <source>
        <dbReference type="ARBA" id="ARBA00022692"/>
    </source>
</evidence>
<dbReference type="AlphaFoldDB" id="A0AAU8IKX4"/>
<dbReference type="PROSITE" id="PS50850">
    <property type="entry name" value="MFS"/>
    <property type="match status" value="1"/>
</dbReference>
<feature type="transmembrane region" description="Helical" evidence="7">
    <location>
        <begin position="107"/>
        <end position="125"/>
    </location>
</feature>
<sequence length="518" mass="52099">MLPGEDRAARRALLVCLAAGATTLLDQAVLNIAVPSMRHSLGAGAGDVQWIVAGYSLAFGLALVPGGSLGDAHGRKRFFLLGVAAFLIAGTAAATGRGPGTLITARLVQGAAAGLVNSQVIGTLQDLFRGQARGRALGLYAVTSGVATALGPPLGGALVAALGPERGWRCCLLLSAPCAILTLVLAARWLPPPRRTARDARLDILGLTLACACTLTLMVPFIRTPGSRGEALAWATGLVVLAAALSGHQRLRVRRGRRALLHPALRTSKPYLLGTAVAMAQFGATLASSLVLTVFLQEGLGLTALGTAAVTLPSALAMGVASALAWRVVRRIGPRTVSLGLLLGIGAALAGSAVALTAPTSALPLACAGVQLLTGAAAGLTVSPNQTQVLHHAPAEAAGVAGGILQMAQRIAAAVCLSAVSAVYLHSAPTPPGGSGPRSAYALASCACAGLLAVALLLSRLRTSGLGRPPSGPPAEAKDDTAGRELAVPQRCVPPGTSHGRGRIPAPPLLPDRRTEPS</sequence>
<dbReference type="SUPFAM" id="SSF103473">
    <property type="entry name" value="MFS general substrate transporter"/>
    <property type="match status" value="1"/>
</dbReference>
<gene>
    <name evidence="9" type="ORF">ABII15_00745</name>
</gene>